<sequence length="49" mass="5450">IDRETGTAELLAVAKGSLGYFLAMPKHDSAYAPDEQWLKPLRDAIAKYK</sequence>
<feature type="non-terminal residue" evidence="1">
    <location>
        <position position="1"/>
    </location>
</feature>
<comment type="caution">
    <text evidence="1">The sequence shown here is derived from an EMBL/GenBank/DDBJ whole genome shotgun (WGS) entry which is preliminary data.</text>
</comment>
<evidence type="ECO:0000313" key="1">
    <source>
        <dbReference type="EMBL" id="KKL06834.1"/>
    </source>
</evidence>
<dbReference type="AlphaFoldDB" id="A0A0F9ABC2"/>
<accession>A0A0F9ABC2</accession>
<gene>
    <name evidence="1" type="ORF">LCGC14_2592090</name>
</gene>
<name>A0A0F9ABC2_9ZZZZ</name>
<proteinExistence type="predicted"/>
<reference evidence="1" key="1">
    <citation type="journal article" date="2015" name="Nature">
        <title>Complex archaea that bridge the gap between prokaryotes and eukaryotes.</title>
        <authorList>
            <person name="Spang A."/>
            <person name="Saw J.H."/>
            <person name="Jorgensen S.L."/>
            <person name="Zaremba-Niedzwiedzka K."/>
            <person name="Martijn J."/>
            <person name="Lind A.E."/>
            <person name="van Eijk R."/>
            <person name="Schleper C."/>
            <person name="Guy L."/>
            <person name="Ettema T.J."/>
        </authorList>
    </citation>
    <scope>NUCLEOTIDE SEQUENCE</scope>
</reference>
<organism evidence="1">
    <name type="scientific">marine sediment metagenome</name>
    <dbReference type="NCBI Taxonomy" id="412755"/>
    <lineage>
        <taxon>unclassified sequences</taxon>
        <taxon>metagenomes</taxon>
        <taxon>ecological metagenomes</taxon>
    </lineage>
</organism>
<dbReference type="EMBL" id="LAZR01043538">
    <property type="protein sequence ID" value="KKL06834.1"/>
    <property type="molecule type" value="Genomic_DNA"/>
</dbReference>
<protein>
    <submittedName>
        <fullName evidence="1">Uncharacterized protein</fullName>
    </submittedName>
</protein>